<dbReference type="EMBL" id="GDJX01018344">
    <property type="protein sequence ID" value="JAT49592.1"/>
    <property type="molecule type" value="Transcribed_RNA"/>
</dbReference>
<proteinExistence type="predicted"/>
<gene>
    <name evidence="2" type="primary">At5g49610_0</name>
    <name evidence="2" type="ORF">g.105135</name>
</gene>
<dbReference type="InterPro" id="IPR017451">
    <property type="entry name" value="F-box-assoc_interact_dom"/>
</dbReference>
<dbReference type="Pfam" id="PF00646">
    <property type="entry name" value="F-box"/>
    <property type="match status" value="1"/>
</dbReference>
<dbReference type="PANTHER" id="PTHR31672:SF2">
    <property type="entry name" value="F-BOX DOMAIN-CONTAINING PROTEIN"/>
    <property type="match status" value="1"/>
</dbReference>
<accession>A0A1D1Y4N3</accession>
<name>A0A1D1Y4N3_9ARAE</name>
<dbReference type="InterPro" id="IPR013187">
    <property type="entry name" value="F-box-assoc_dom_typ3"/>
</dbReference>
<dbReference type="InterPro" id="IPR036047">
    <property type="entry name" value="F-box-like_dom_sf"/>
</dbReference>
<sequence length="374" mass="42766">MESAGCPTGHLPDDLLVLILARLPVKALFRCRSVCRFFCNLPSDPHFARLHHRMSRGDETVMVDLREPLGRTHSTLACVDASGGLSELSLRFLNDRVRVRASCNGLLCCASVPSYGVYYVCNPVTREFRPLPRTRETPPNRYHPDDEATLVGLAFDPSESDGEFSVVLAGYYRPFGHRPFDRLVCLIYNSKMNAWRRFLSTWFDEFSRMNRNQVVFAGGSLHWLTRSCSYVLVLDLGDEVWRKISLPGEIASGAFGASRVYLLEFEGAVSVVQMSEAWMCTWVLEDYEREKWVLVDRLHLRCIMGFVPSAFPVSQTRDAVFMATQSKIFVYDRKSKVWKEIFAVKDTDISYPLWFSAQPFRSTLLSFNQGLQLY</sequence>
<dbReference type="PANTHER" id="PTHR31672">
    <property type="entry name" value="BNACNNG10540D PROTEIN"/>
    <property type="match status" value="1"/>
</dbReference>
<dbReference type="Gene3D" id="1.20.1280.50">
    <property type="match status" value="1"/>
</dbReference>
<dbReference type="Pfam" id="PF08268">
    <property type="entry name" value="FBA_3"/>
    <property type="match status" value="1"/>
</dbReference>
<evidence type="ECO:0000259" key="1">
    <source>
        <dbReference type="PROSITE" id="PS50181"/>
    </source>
</evidence>
<dbReference type="AlphaFoldDB" id="A0A1D1Y4N3"/>
<dbReference type="PROSITE" id="PS50181">
    <property type="entry name" value="FBOX"/>
    <property type="match status" value="1"/>
</dbReference>
<dbReference type="SUPFAM" id="SSF81383">
    <property type="entry name" value="F-box domain"/>
    <property type="match status" value="1"/>
</dbReference>
<protein>
    <submittedName>
        <fullName evidence="2">F-box protein At5g49610</fullName>
    </submittedName>
</protein>
<organism evidence="2">
    <name type="scientific">Anthurium amnicola</name>
    <dbReference type="NCBI Taxonomy" id="1678845"/>
    <lineage>
        <taxon>Eukaryota</taxon>
        <taxon>Viridiplantae</taxon>
        <taxon>Streptophyta</taxon>
        <taxon>Embryophyta</taxon>
        <taxon>Tracheophyta</taxon>
        <taxon>Spermatophyta</taxon>
        <taxon>Magnoliopsida</taxon>
        <taxon>Liliopsida</taxon>
        <taxon>Araceae</taxon>
        <taxon>Pothoideae</taxon>
        <taxon>Potheae</taxon>
        <taxon>Anthurium</taxon>
    </lineage>
</organism>
<feature type="domain" description="F-box" evidence="1">
    <location>
        <begin position="5"/>
        <end position="50"/>
    </location>
</feature>
<reference evidence="2" key="1">
    <citation type="submission" date="2015-07" db="EMBL/GenBank/DDBJ databases">
        <title>Transcriptome Assembly of Anthurium amnicola.</title>
        <authorList>
            <person name="Suzuki J."/>
        </authorList>
    </citation>
    <scope>NUCLEOTIDE SEQUENCE</scope>
</reference>
<dbReference type="SMART" id="SM00256">
    <property type="entry name" value="FBOX"/>
    <property type="match status" value="1"/>
</dbReference>
<dbReference type="NCBIfam" id="TIGR01640">
    <property type="entry name" value="F_box_assoc_1"/>
    <property type="match status" value="1"/>
</dbReference>
<dbReference type="InterPro" id="IPR001810">
    <property type="entry name" value="F-box_dom"/>
</dbReference>
<dbReference type="InterPro" id="IPR050796">
    <property type="entry name" value="SCF_F-box_component"/>
</dbReference>
<evidence type="ECO:0000313" key="2">
    <source>
        <dbReference type="EMBL" id="JAT49592.1"/>
    </source>
</evidence>
<dbReference type="CDD" id="cd22157">
    <property type="entry name" value="F-box_AtFBW1-like"/>
    <property type="match status" value="1"/>
</dbReference>